<dbReference type="EMBL" id="JALAZD010000001">
    <property type="protein sequence ID" value="MCI0127635.1"/>
    <property type="molecule type" value="Genomic_DNA"/>
</dbReference>
<dbReference type="Proteomes" id="UP001156140">
    <property type="component" value="Unassembled WGS sequence"/>
</dbReference>
<reference evidence="2" key="1">
    <citation type="submission" date="2022-03" db="EMBL/GenBank/DDBJ databases">
        <title>The complete genome sequence of a Methyloterrigena soli.</title>
        <authorList>
            <person name="Zi Z."/>
        </authorList>
    </citation>
    <scope>NUCLEOTIDE SEQUENCE</scope>
    <source>
        <strain evidence="2">M48</strain>
    </source>
</reference>
<dbReference type="Pfam" id="PF04993">
    <property type="entry name" value="TfoX_N"/>
    <property type="match status" value="1"/>
</dbReference>
<name>A0AA41QMK5_9HYPH</name>
<dbReference type="RefSeq" id="WP_281736059.1">
    <property type="nucleotide sequence ID" value="NZ_JAKETQ010000001.1"/>
</dbReference>
<keyword evidence="3" id="KW-1185">Reference proteome</keyword>
<sequence length="111" mass="11631">MSAASDEMAARIRAILGARPDVVEKKMFGGVGFMLNGNMLAGSTAKGALMVRVSPEGLDTALARPGASVMHMGDKPMKGFISVADEGIETDEALADWLAFSEGYVRTLPAK</sequence>
<evidence type="ECO:0000313" key="2">
    <source>
        <dbReference type="EMBL" id="MCI0127635.1"/>
    </source>
</evidence>
<accession>A0AA41QMK5</accession>
<protein>
    <submittedName>
        <fullName evidence="2">TfoX/Sxy family protein</fullName>
    </submittedName>
</protein>
<dbReference type="InterPro" id="IPR007076">
    <property type="entry name" value="TfoX_N"/>
</dbReference>
<evidence type="ECO:0000259" key="1">
    <source>
        <dbReference type="Pfam" id="PF04993"/>
    </source>
</evidence>
<dbReference type="Gene3D" id="3.30.1460.30">
    <property type="entry name" value="YgaC/TfoX-N like chaperone"/>
    <property type="match status" value="1"/>
</dbReference>
<proteinExistence type="predicted"/>
<feature type="domain" description="TfoX N-terminal" evidence="1">
    <location>
        <begin position="16"/>
        <end position="99"/>
    </location>
</feature>
<gene>
    <name evidence="2" type="ORF">ML536_12450</name>
</gene>
<evidence type="ECO:0000313" key="3">
    <source>
        <dbReference type="Proteomes" id="UP001156140"/>
    </source>
</evidence>
<comment type="caution">
    <text evidence="2">The sequence shown here is derived from an EMBL/GenBank/DDBJ whole genome shotgun (WGS) entry which is preliminary data.</text>
</comment>
<organism evidence="2 3">
    <name type="scientific">Paradevosia shaoguanensis</name>
    <dbReference type="NCBI Taxonomy" id="1335043"/>
    <lineage>
        <taxon>Bacteria</taxon>
        <taxon>Pseudomonadati</taxon>
        <taxon>Pseudomonadota</taxon>
        <taxon>Alphaproteobacteria</taxon>
        <taxon>Hyphomicrobiales</taxon>
        <taxon>Devosiaceae</taxon>
        <taxon>Paradevosia</taxon>
    </lineage>
</organism>
<dbReference type="SUPFAM" id="SSF159894">
    <property type="entry name" value="YgaC/TfoX-N like"/>
    <property type="match status" value="1"/>
</dbReference>
<dbReference type="AlphaFoldDB" id="A0AA41QMK5"/>